<protein>
    <submittedName>
        <fullName evidence="2">Uncharacterized protein</fullName>
    </submittedName>
</protein>
<name>A0AAW9S1I8_9BACT</name>
<dbReference type="Proteomes" id="UP001403385">
    <property type="component" value="Unassembled WGS sequence"/>
</dbReference>
<proteinExistence type="predicted"/>
<sequence>MSQNNLLPLLLLGGVAYFVLRSQKDTSPVPSVPVPSGDVFPLRRGSQGAAVRQLQIALLQRGGTVAMALRETGGVDGRFGLGTERALQRAGFPVVVDQNNFRRLMEKQPGPDASRPDTGRPDTGQPALGHYLYAGPNGASVYKKVNTITLPLIGDTHLGGQPLVKVFYKTYLGKATGQRKGDFWEVKAVLNGLPVRFWVDTDETKTLTGTPEAFKAFQQSHLLAKKPEHIQRILNAFS</sequence>
<dbReference type="InterPro" id="IPR036365">
    <property type="entry name" value="PGBD-like_sf"/>
</dbReference>
<dbReference type="AlphaFoldDB" id="A0AAW9S1I8"/>
<dbReference type="InterPro" id="IPR036366">
    <property type="entry name" value="PGBDSf"/>
</dbReference>
<dbReference type="RefSeq" id="WP_346821812.1">
    <property type="nucleotide sequence ID" value="NZ_JBDKWZ010000007.1"/>
</dbReference>
<feature type="region of interest" description="Disordered" evidence="1">
    <location>
        <begin position="106"/>
        <end position="129"/>
    </location>
</feature>
<evidence type="ECO:0000313" key="3">
    <source>
        <dbReference type="Proteomes" id="UP001403385"/>
    </source>
</evidence>
<gene>
    <name evidence="2" type="ORF">AAG747_14040</name>
</gene>
<dbReference type="SUPFAM" id="SSF47090">
    <property type="entry name" value="PGBD-like"/>
    <property type="match status" value="1"/>
</dbReference>
<dbReference type="EMBL" id="JBDKWZ010000007">
    <property type="protein sequence ID" value="MEN7549040.1"/>
    <property type="molecule type" value="Genomic_DNA"/>
</dbReference>
<comment type="caution">
    <text evidence="2">The sequence shown here is derived from an EMBL/GenBank/DDBJ whole genome shotgun (WGS) entry which is preliminary data.</text>
</comment>
<reference evidence="2 3" key="1">
    <citation type="submission" date="2024-04" db="EMBL/GenBank/DDBJ databases">
        <title>Novel genus in family Flammeovirgaceae.</title>
        <authorList>
            <person name="Nguyen T.H."/>
            <person name="Vuong T.Q."/>
            <person name="Le H."/>
            <person name="Kim S.-G."/>
        </authorList>
    </citation>
    <scope>NUCLEOTIDE SEQUENCE [LARGE SCALE GENOMIC DNA]</scope>
    <source>
        <strain evidence="2 3">JCM 23209</strain>
    </source>
</reference>
<keyword evidence="3" id="KW-1185">Reference proteome</keyword>
<evidence type="ECO:0000313" key="2">
    <source>
        <dbReference type="EMBL" id="MEN7549040.1"/>
    </source>
</evidence>
<evidence type="ECO:0000256" key="1">
    <source>
        <dbReference type="SAM" id="MobiDB-lite"/>
    </source>
</evidence>
<dbReference type="Gene3D" id="1.10.101.10">
    <property type="entry name" value="PGBD-like superfamily/PGBD"/>
    <property type="match status" value="1"/>
</dbReference>
<organism evidence="2 3">
    <name type="scientific">Rapidithrix thailandica</name>
    <dbReference type="NCBI Taxonomy" id="413964"/>
    <lineage>
        <taxon>Bacteria</taxon>
        <taxon>Pseudomonadati</taxon>
        <taxon>Bacteroidota</taxon>
        <taxon>Cytophagia</taxon>
        <taxon>Cytophagales</taxon>
        <taxon>Flammeovirgaceae</taxon>
        <taxon>Rapidithrix</taxon>
    </lineage>
</organism>
<accession>A0AAW9S1I8</accession>